<dbReference type="Gene3D" id="3.30.450.40">
    <property type="match status" value="1"/>
</dbReference>
<dbReference type="InterPro" id="IPR029016">
    <property type="entry name" value="GAF-like_dom_sf"/>
</dbReference>
<dbReference type="PANTHER" id="PTHR30136">
    <property type="entry name" value="HELIX-TURN-HELIX TRANSCRIPTIONAL REGULATOR, ICLR FAMILY"/>
    <property type="match status" value="1"/>
</dbReference>
<dbReference type="RefSeq" id="WP_009519864.1">
    <property type="nucleotide sequence ID" value="NZ_CCAE010000046.1"/>
</dbReference>
<evidence type="ECO:0000256" key="3">
    <source>
        <dbReference type="ARBA" id="ARBA00023163"/>
    </source>
</evidence>
<dbReference type="EMBL" id="CCAE010000046">
    <property type="protein sequence ID" value="CDN89542.1"/>
    <property type="molecule type" value="Genomic_DNA"/>
</dbReference>
<keyword evidence="7" id="KW-1185">Reference proteome</keyword>
<dbReference type="Proteomes" id="UP000028878">
    <property type="component" value="Unassembled WGS sequence"/>
</dbReference>
<evidence type="ECO:0000256" key="2">
    <source>
        <dbReference type="ARBA" id="ARBA00023125"/>
    </source>
</evidence>
<dbReference type="InterPro" id="IPR036388">
    <property type="entry name" value="WH-like_DNA-bd_sf"/>
</dbReference>
<dbReference type="GO" id="GO:0003700">
    <property type="term" value="F:DNA-binding transcription factor activity"/>
    <property type="evidence" value="ECO:0007669"/>
    <property type="project" value="TreeGrafter"/>
</dbReference>
<organism evidence="6 7">
    <name type="scientific">Hydrogenophaga intermedia</name>
    <dbReference type="NCBI Taxonomy" id="65786"/>
    <lineage>
        <taxon>Bacteria</taxon>
        <taxon>Pseudomonadati</taxon>
        <taxon>Pseudomonadota</taxon>
        <taxon>Betaproteobacteria</taxon>
        <taxon>Burkholderiales</taxon>
        <taxon>Comamonadaceae</taxon>
        <taxon>Hydrogenophaga</taxon>
    </lineage>
</organism>
<keyword evidence="3" id="KW-0804">Transcription</keyword>
<dbReference type="SUPFAM" id="SSF55781">
    <property type="entry name" value="GAF domain-like"/>
    <property type="match status" value="1"/>
</dbReference>
<dbReference type="Gene3D" id="1.10.10.10">
    <property type="entry name" value="Winged helix-like DNA-binding domain superfamily/Winged helix DNA-binding domain"/>
    <property type="match status" value="1"/>
</dbReference>
<dbReference type="InterPro" id="IPR050707">
    <property type="entry name" value="HTH_MetabolicPath_Reg"/>
</dbReference>
<evidence type="ECO:0000259" key="4">
    <source>
        <dbReference type="PROSITE" id="PS51077"/>
    </source>
</evidence>
<evidence type="ECO:0000313" key="7">
    <source>
        <dbReference type="Proteomes" id="UP000028878"/>
    </source>
</evidence>
<accession>A0A1L1PHR5</accession>
<name>A0A1L1PHR5_HYDIT</name>
<dbReference type="AlphaFoldDB" id="A0A1L1PHR5"/>
<keyword evidence="2" id="KW-0238">DNA-binding</keyword>
<dbReference type="Pfam" id="PF01614">
    <property type="entry name" value="IclR_C"/>
    <property type="match status" value="1"/>
</dbReference>
<dbReference type="GO" id="GO:0045892">
    <property type="term" value="P:negative regulation of DNA-templated transcription"/>
    <property type="evidence" value="ECO:0007669"/>
    <property type="project" value="TreeGrafter"/>
</dbReference>
<dbReference type="PANTHER" id="PTHR30136:SF33">
    <property type="entry name" value="TRANSCRIPTIONAL REGULATORY PROTEIN"/>
    <property type="match status" value="1"/>
</dbReference>
<dbReference type="InterPro" id="IPR005471">
    <property type="entry name" value="Tscrpt_reg_IclR_N"/>
</dbReference>
<reference evidence="7" key="1">
    <citation type="submission" date="2014-02" db="EMBL/GenBank/DDBJ databases">
        <authorList>
            <person name="Gan H."/>
        </authorList>
    </citation>
    <scope>NUCLEOTIDE SEQUENCE [LARGE SCALE GENOMIC DNA]</scope>
    <source>
        <strain evidence="7">S1</strain>
    </source>
</reference>
<feature type="domain" description="IclR-ED" evidence="5">
    <location>
        <begin position="94"/>
        <end position="277"/>
    </location>
</feature>
<feature type="domain" description="HTH iclR-type" evidence="4">
    <location>
        <begin position="31"/>
        <end position="93"/>
    </location>
</feature>
<dbReference type="GO" id="GO:0003677">
    <property type="term" value="F:DNA binding"/>
    <property type="evidence" value="ECO:0007669"/>
    <property type="project" value="UniProtKB-KW"/>
</dbReference>
<protein>
    <submittedName>
        <fullName evidence="6">Family transcriptional regulator</fullName>
    </submittedName>
</protein>
<dbReference type="SUPFAM" id="SSF46785">
    <property type="entry name" value="Winged helix' DNA-binding domain"/>
    <property type="match status" value="1"/>
</dbReference>
<dbReference type="Pfam" id="PF09339">
    <property type="entry name" value="HTH_IclR"/>
    <property type="match status" value="1"/>
</dbReference>
<dbReference type="PROSITE" id="PS51077">
    <property type="entry name" value="HTH_ICLR"/>
    <property type="match status" value="1"/>
</dbReference>
<dbReference type="InterPro" id="IPR036390">
    <property type="entry name" value="WH_DNA-bd_sf"/>
</dbReference>
<reference evidence="7" key="2">
    <citation type="submission" date="2014-11" db="EMBL/GenBank/DDBJ databases">
        <title>Draft genome sequence of Hydrogenophaga intermedia S1.</title>
        <authorList>
            <person name="Gan H.M."/>
            <person name="Chew T.H."/>
            <person name="Stolz A."/>
        </authorList>
    </citation>
    <scope>NUCLEOTIDE SEQUENCE [LARGE SCALE GENOMIC DNA]</scope>
    <source>
        <strain evidence="7">S1</strain>
    </source>
</reference>
<sequence length="281" mass="31112">MATKQPKRGMTSITLPGLVDPHDLAEDRQFSMNLARGLNVLRAFTVAEPVLGNRDIAERTGLPKPTVSRLTYTLTLLGYLTRDPALQKYRLGSGVLSLSHPLLAGAQVRQVARPFMEQLARSTGCSVNLGMRDRADVVYLDAVRADKANPHWPDIGSTRPLLASAMGRALIQSLPRPDQAAILNYLKVHDRAMYDKHRASWEADQKLFAAHGFCHSRGDWRKDIHAIAAPIRLPAREQPVAMNCTLIGYSMPKDKLTREVAPLLLEAVHQIEIAYGVRATN</sequence>
<dbReference type="PROSITE" id="PS51078">
    <property type="entry name" value="ICLR_ED"/>
    <property type="match status" value="1"/>
</dbReference>
<evidence type="ECO:0000259" key="5">
    <source>
        <dbReference type="PROSITE" id="PS51078"/>
    </source>
</evidence>
<dbReference type="InterPro" id="IPR014757">
    <property type="entry name" value="Tscrpt_reg_IclR_C"/>
</dbReference>
<keyword evidence="1" id="KW-0805">Transcription regulation</keyword>
<evidence type="ECO:0000256" key="1">
    <source>
        <dbReference type="ARBA" id="ARBA00023015"/>
    </source>
</evidence>
<proteinExistence type="predicted"/>
<dbReference type="SMART" id="SM00346">
    <property type="entry name" value="HTH_ICLR"/>
    <property type="match status" value="1"/>
</dbReference>
<evidence type="ECO:0000313" key="6">
    <source>
        <dbReference type="EMBL" id="CDN89542.1"/>
    </source>
</evidence>
<gene>
    <name evidence="6" type="ORF">BN948_03981</name>
</gene>